<organism evidence="1 2">
    <name type="scientific">Trichinella nelsoni</name>
    <dbReference type="NCBI Taxonomy" id="6336"/>
    <lineage>
        <taxon>Eukaryota</taxon>
        <taxon>Metazoa</taxon>
        <taxon>Ecdysozoa</taxon>
        <taxon>Nematoda</taxon>
        <taxon>Enoplea</taxon>
        <taxon>Dorylaimia</taxon>
        <taxon>Trichinellida</taxon>
        <taxon>Trichinellidae</taxon>
        <taxon>Trichinella</taxon>
    </lineage>
</organism>
<accession>A0A0V0RKY7</accession>
<evidence type="ECO:0000313" key="2">
    <source>
        <dbReference type="Proteomes" id="UP000054630"/>
    </source>
</evidence>
<protein>
    <submittedName>
        <fullName evidence="1">Uncharacterized protein</fullName>
    </submittedName>
</protein>
<sequence>MSMSRTARKAICKEPLGATVTLTNKPPDISRTLLPRMYSRTSLPKETAEMNVFSAKKGYTETVFRPTAV</sequence>
<gene>
    <name evidence="1" type="ORF">T07_12493</name>
</gene>
<name>A0A0V0RKY7_9BILA</name>
<comment type="caution">
    <text evidence="1">The sequence shown here is derived from an EMBL/GenBank/DDBJ whole genome shotgun (WGS) entry which is preliminary data.</text>
</comment>
<dbReference type="EMBL" id="JYDL01000141">
    <property type="protein sequence ID" value="KRX15088.1"/>
    <property type="molecule type" value="Genomic_DNA"/>
</dbReference>
<proteinExistence type="predicted"/>
<dbReference type="AlphaFoldDB" id="A0A0V0RKY7"/>
<reference evidence="1 2" key="1">
    <citation type="submission" date="2015-01" db="EMBL/GenBank/DDBJ databases">
        <title>Evolution of Trichinella species and genotypes.</title>
        <authorList>
            <person name="Korhonen P.K."/>
            <person name="Edoardo P."/>
            <person name="Giuseppe L.R."/>
            <person name="Gasser R.B."/>
        </authorList>
    </citation>
    <scope>NUCLEOTIDE SEQUENCE [LARGE SCALE GENOMIC DNA]</scope>
    <source>
        <strain evidence="1">ISS37</strain>
    </source>
</reference>
<dbReference type="Proteomes" id="UP000054630">
    <property type="component" value="Unassembled WGS sequence"/>
</dbReference>
<keyword evidence="2" id="KW-1185">Reference proteome</keyword>
<evidence type="ECO:0000313" key="1">
    <source>
        <dbReference type="EMBL" id="KRX15088.1"/>
    </source>
</evidence>